<evidence type="ECO:0000256" key="1">
    <source>
        <dbReference type="ARBA" id="ARBA00022630"/>
    </source>
</evidence>
<dbReference type="GO" id="GO:0003995">
    <property type="term" value="F:acyl-CoA dehydrogenase activity"/>
    <property type="evidence" value="ECO:0007669"/>
    <property type="project" value="TreeGrafter"/>
</dbReference>
<sequence length="88" mass="9922">MSWAQKREAFGITLIEQPVVRFKFGHMARKVEALQAWAERIIYELDNLSDKEGSRILSGETALLKAEAGIVAQYVANECVKIMGGYEF</sequence>
<dbReference type="PANTHER" id="PTHR48083">
    <property type="entry name" value="MEDIUM-CHAIN SPECIFIC ACYL-COA DEHYDROGENASE, MITOCHONDRIAL-RELATED"/>
    <property type="match status" value="1"/>
</dbReference>
<dbReference type="SUPFAM" id="SSF47203">
    <property type="entry name" value="Acyl-CoA dehydrogenase C-terminal domain-like"/>
    <property type="match status" value="1"/>
</dbReference>
<dbReference type="InterPro" id="IPR036250">
    <property type="entry name" value="AcylCo_DH-like_C"/>
</dbReference>
<evidence type="ECO:0000256" key="2">
    <source>
        <dbReference type="ARBA" id="ARBA00023002"/>
    </source>
</evidence>
<dbReference type="Gene3D" id="1.20.140.10">
    <property type="entry name" value="Butyryl-CoA Dehydrogenase, subunit A, domain 3"/>
    <property type="match status" value="1"/>
</dbReference>
<evidence type="ECO:0000313" key="4">
    <source>
        <dbReference type="EMBL" id="KAK5527767.1"/>
    </source>
</evidence>
<dbReference type="GO" id="GO:0005737">
    <property type="term" value="C:cytoplasm"/>
    <property type="evidence" value="ECO:0007669"/>
    <property type="project" value="TreeGrafter"/>
</dbReference>
<gene>
    <name evidence="4" type="ORF">LTR25_010898</name>
</gene>
<dbReference type="AlphaFoldDB" id="A0AAV9PV84"/>
<dbReference type="InterPro" id="IPR050741">
    <property type="entry name" value="Acyl-CoA_dehydrogenase"/>
</dbReference>
<name>A0AAV9PV84_9PEZI</name>
<proteinExistence type="predicted"/>
<dbReference type="GO" id="GO:0033539">
    <property type="term" value="P:fatty acid beta-oxidation using acyl-CoA dehydrogenase"/>
    <property type="evidence" value="ECO:0007669"/>
    <property type="project" value="TreeGrafter"/>
</dbReference>
<keyword evidence="1" id="KW-0285">Flavoprotein</keyword>
<dbReference type="Proteomes" id="UP001345827">
    <property type="component" value="Unassembled WGS sequence"/>
</dbReference>
<dbReference type="EMBL" id="JAXLQG010000033">
    <property type="protein sequence ID" value="KAK5527767.1"/>
    <property type="molecule type" value="Genomic_DNA"/>
</dbReference>
<accession>A0AAV9PV84</accession>
<reference evidence="4 5" key="1">
    <citation type="submission" date="2023-06" db="EMBL/GenBank/DDBJ databases">
        <title>Black Yeasts Isolated from many extreme environments.</title>
        <authorList>
            <person name="Coleine C."/>
            <person name="Stajich J.E."/>
            <person name="Selbmann L."/>
        </authorList>
    </citation>
    <scope>NUCLEOTIDE SEQUENCE [LARGE SCALE GENOMIC DNA]</scope>
    <source>
        <strain evidence="4 5">CCFEE 5887</strain>
    </source>
</reference>
<feature type="domain" description="Acyl-CoA dehydrogenase/oxidase C-terminal" evidence="3">
    <location>
        <begin position="2"/>
        <end position="86"/>
    </location>
</feature>
<evidence type="ECO:0000259" key="3">
    <source>
        <dbReference type="Pfam" id="PF00441"/>
    </source>
</evidence>
<dbReference type="Pfam" id="PF00441">
    <property type="entry name" value="Acyl-CoA_dh_1"/>
    <property type="match status" value="1"/>
</dbReference>
<comment type="caution">
    <text evidence="4">The sequence shown here is derived from an EMBL/GenBank/DDBJ whole genome shotgun (WGS) entry which is preliminary data.</text>
</comment>
<keyword evidence="2" id="KW-0560">Oxidoreductase</keyword>
<protein>
    <recommendedName>
        <fullName evidence="3">Acyl-CoA dehydrogenase/oxidase C-terminal domain-containing protein</fullName>
    </recommendedName>
</protein>
<keyword evidence="5" id="KW-1185">Reference proteome</keyword>
<dbReference type="InterPro" id="IPR009075">
    <property type="entry name" value="AcylCo_DH/oxidase_C"/>
</dbReference>
<dbReference type="PANTHER" id="PTHR48083:SF28">
    <property type="entry name" value="ACYL-COA DEHYDROGENASE FAMILY PROTEIN (AFU_ORTHOLOGUE AFUA_6G10880)-RELATED"/>
    <property type="match status" value="1"/>
</dbReference>
<organism evidence="4 5">
    <name type="scientific">Vermiconidia calcicola</name>
    <dbReference type="NCBI Taxonomy" id="1690605"/>
    <lineage>
        <taxon>Eukaryota</taxon>
        <taxon>Fungi</taxon>
        <taxon>Dikarya</taxon>
        <taxon>Ascomycota</taxon>
        <taxon>Pezizomycotina</taxon>
        <taxon>Dothideomycetes</taxon>
        <taxon>Dothideomycetidae</taxon>
        <taxon>Mycosphaerellales</taxon>
        <taxon>Extremaceae</taxon>
        <taxon>Vermiconidia</taxon>
    </lineage>
</organism>
<evidence type="ECO:0000313" key="5">
    <source>
        <dbReference type="Proteomes" id="UP001345827"/>
    </source>
</evidence>